<gene>
    <name evidence="2" type="ORF">BCR42DRAFT_425483</name>
</gene>
<dbReference type="EMBL" id="MCGE01000032">
    <property type="protein sequence ID" value="ORZ08222.1"/>
    <property type="molecule type" value="Genomic_DNA"/>
</dbReference>
<keyword evidence="3" id="KW-1185">Reference proteome</keyword>
<dbReference type="Proteomes" id="UP000193560">
    <property type="component" value="Unassembled WGS sequence"/>
</dbReference>
<organism evidence="2 3">
    <name type="scientific">Absidia repens</name>
    <dbReference type="NCBI Taxonomy" id="90262"/>
    <lineage>
        <taxon>Eukaryota</taxon>
        <taxon>Fungi</taxon>
        <taxon>Fungi incertae sedis</taxon>
        <taxon>Mucoromycota</taxon>
        <taxon>Mucoromycotina</taxon>
        <taxon>Mucoromycetes</taxon>
        <taxon>Mucorales</taxon>
        <taxon>Cunninghamellaceae</taxon>
        <taxon>Absidia</taxon>
    </lineage>
</organism>
<dbReference type="AlphaFoldDB" id="A0A1X2I314"/>
<evidence type="ECO:0000256" key="1">
    <source>
        <dbReference type="SAM" id="Phobius"/>
    </source>
</evidence>
<accession>A0A1X2I314</accession>
<keyword evidence="1" id="KW-0812">Transmembrane</keyword>
<protein>
    <recommendedName>
        <fullName evidence="4">Transmembrane protein</fullName>
    </recommendedName>
</protein>
<keyword evidence="1" id="KW-1133">Transmembrane helix</keyword>
<sequence>MKFSLTFTIHARTKPEFIQPSRSNKTHMAITTTIIITLGIIIIITIIALFVFFFIFLCTVDIKVALGWVSCEQFRQARLDGFEVRGKGGQERHHRGCGLVFTEQ</sequence>
<evidence type="ECO:0000313" key="2">
    <source>
        <dbReference type="EMBL" id="ORZ08222.1"/>
    </source>
</evidence>
<name>A0A1X2I314_9FUNG</name>
<feature type="transmembrane region" description="Helical" evidence="1">
    <location>
        <begin position="29"/>
        <end position="57"/>
    </location>
</feature>
<comment type="caution">
    <text evidence="2">The sequence shown here is derived from an EMBL/GenBank/DDBJ whole genome shotgun (WGS) entry which is preliminary data.</text>
</comment>
<evidence type="ECO:0000313" key="3">
    <source>
        <dbReference type="Proteomes" id="UP000193560"/>
    </source>
</evidence>
<keyword evidence="1" id="KW-0472">Membrane</keyword>
<proteinExistence type="predicted"/>
<evidence type="ECO:0008006" key="4">
    <source>
        <dbReference type="Google" id="ProtNLM"/>
    </source>
</evidence>
<reference evidence="2 3" key="1">
    <citation type="submission" date="2016-07" db="EMBL/GenBank/DDBJ databases">
        <title>Pervasive Adenine N6-methylation of Active Genes in Fungi.</title>
        <authorList>
            <consortium name="DOE Joint Genome Institute"/>
            <person name="Mondo S.J."/>
            <person name="Dannebaum R.O."/>
            <person name="Kuo R.C."/>
            <person name="Labutti K."/>
            <person name="Haridas S."/>
            <person name="Kuo A."/>
            <person name="Salamov A."/>
            <person name="Ahrendt S.R."/>
            <person name="Lipzen A."/>
            <person name="Sullivan W."/>
            <person name="Andreopoulos W.B."/>
            <person name="Clum A."/>
            <person name="Lindquist E."/>
            <person name="Daum C."/>
            <person name="Ramamoorthy G.K."/>
            <person name="Gryganskyi A."/>
            <person name="Culley D."/>
            <person name="Magnuson J.K."/>
            <person name="James T.Y."/>
            <person name="O'Malley M.A."/>
            <person name="Stajich J.E."/>
            <person name="Spatafora J.W."/>
            <person name="Visel A."/>
            <person name="Grigoriev I.V."/>
        </authorList>
    </citation>
    <scope>NUCLEOTIDE SEQUENCE [LARGE SCALE GENOMIC DNA]</scope>
    <source>
        <strain evidence="2 3">NRRL 1336</strain>
    </source>
</reference>